<evidence type="ECO:0000313" key="1">
    <source>
        <dbReference type="EMBL" id="POY49366.1"/>
    </source>
</evidence>
<protein>
    <submittedName>
        <fullName evidence="1">Uncharacterized protein</fullName>
    </submittedName>
</protein>
<gene>
    <name evidence="1" type="ORF">F131LOC_02863</name>
</gene>
<reference evidence="1" key="1">
    <citation type="submission" date="2017-12" db="EMBL/GenBank/DDBJ databases">
        <title>First report on the novel genomospecies/subspecies of Pectobacterium carotovorum in Russia.</title>
        <authorList>
            <person name="Shirshikov F.V."/>
            <person name="Miroshnikov K."/>
            <person name="Toshakov S.V."/>
            <person name="Kabanova A.P."/>
            <person name="Barannik A.P."/>
            <person name="Shneider M."/>
            <person name="Ignatov A.N."/>
            <person name="Miroshnikov K.A."/>
        </authorList>
    </citation>
    <scope>NUCLEOTIDE SEQUENCE [LARGE SCALE GENOMIC DNA]</scope>
    <source>
        <strain evidence="1">F131</strain>
    </source>
</reference>
<organism evidence="1">
    <name type="scientific">Pectobacterium versatile</name>
    <dbReference type="NCBI Taxonomy" id="2488639"/>
    <lineage>
        <taxon>Bacteria</taxon>
        <taxon>Pseudomonadati</taxon>
        <taxon>Pseudomonadota</taxon>
        <taxon>Gammaproteobacteria</taxon>
        <taxon>Enterobacterales</taxon>
        <taxon>Pectobacteriaceae</taxon>
        <taxon>Pectobacterium</taxon>
    </lineage>
</organism>
<proteinExistence type="predicted"/>
<name>A0A855MDK1_9GAMM</name>
<dbReference type="EMBL" id="PDVW01000016">
    <property type="protein sequence ID" value="POY49366.1"/>
    <property type="molecule type" value="Genomic_DNA"/>
</dbReference>
<dbReference type="AlphaFoldDB" id="A0A855MDK1"/>
<sequence length="58" mass="6927">MARHVGRAIRMKQKIRMKKQEVPRVMCSGVLLKERIFQRQAMPLLPVNNNRRADSPRW</sequence>
<accession>A0A855MDK1</accession>
<comment type="caution">
    <text evidence="1">The sequence shown here is derived from an EMBL/GenBank/DDBJ whole genome shotgun (WGS) entry which is preliminary data.</text>
</comment>